<evidence type="ECO:0000313" key="9">
    <source>
        <dbReference type="EMBL" id="SAL27649.1"/>
    </source>
</evidence>
<feature type="transmembrane region" description="Helical" evidence="8">
    <location>
        <begin position="131"/>
        <end position="154"/>
    </location>
</feature>
<dbReference type="AlphaFoldDB" id="A0A158G7N7"/>
<reference evidence="9 10" key="1">
    <citation type="submission" date="2016-01" db="EMBL/GenBank/DDBJ databases">
        <authorList>
            <person name="Oliw E.H."/>
        </authorList>
    </citation>
    <scope>NUCLEOTIDE SEQUENCE [LARGE SCALE GENOMIC DNA]</scope>
    <source>
        <strain evidence="9">LMG 27134</strain>
    </source>
</reference>
<feature type="transmembrane region" description="Helical" evidence="8">
    <location>
        <begin position="27"/>
        <end position="47"/>
    </location>
</feature>
<evidence type="ECO:0000256" key="8">
    <source>
        <dbReference type="HAMAP-Rule" id="MF_01521"/>
    </source>
</evidence>
<dbReference type="PANTHER" id="PTHR35529:SF1">
    <property type="entry name" value="MANGANESE EFFLUX PUMP MNTP-RELATED"/>
    <property type="match status" value="1"/>
</dbReference>
<keyword evidence="2 8" id="KW-1003">Cell membrane</keyword>
<feature type="transmembrane region" description="Helical" evidence="8">
    <location>
        <begin position="68"/>
        <end position="86"/>
    </location>
</feature>
<dbReference type="Pfam" id="PF02659">
    <property type="entry name" value="Mntp"/>
    <property type="match status" value="1"/>
</dbReference>
<evidence type="ECO:0000256" key="1">
    <source>
        <dbReference type="ARBA" id="ARBA00022448"/>
    </source>
</evidence>
<feature type="transmembrane region" description="Helical" evidence="8">
    <location>
        <begin position="92"/>
        <end position="110"/>
    </location>
</feature>
<keyword evidence="6 8" id="KW-0472">Membrane</keyword>
<dbReference type="EMBL" id="FCOK02000010">
    <property type="protein sequence ID" value="SAL27649.1"/>
    <property type="molecule type" value="Genomic_DNA"/>
</dbReference>
<evidence type="ECO:0000256" key="5">
    <source>
        <dbReference type="ARBA" id="ARBA00023065"/>
    </source>
</evidence>
<feature type="transmembrane region" description="Helical" evidence="8">
    <location>
        <begin position="160"/>
        <end position="181"/>
    </location>
</feature>
<feature type="transmembrane region" description="Helical" evidence="8">
    <location>
        <begin position="193"/>
        <end position="216"/>
    </location>
</feature>
<dbReference type="HAMAP" id="MF_01521">
    <property type="entry name" value="MntP_pump"/>
    <property type="match status" value="1"/>
</dbReference>
<dbReference type="InterPro" id="IPR022929">
    <property type="entry name" value="Put_MntP"/>
</dbReference>
<comment type="function">
    <text evidence="8">Probably functions as a manganese efflux pump.</text>
</comment>
<organism evidence="9 10">
    <name type="scientific">Caballeronia udeis</name>
    <dbReference type="NCBI Taxonomy" id="1232866"/>
    <lineage>
        <taxon>Bacteria</taxon>
        <taxon>Pseudomonadati</taxon>
        <taxon>Pseudomonadota</taxon>
        <taxon>Betaproteobacteria</taxon>
        <taxon>Burkholderiales</taxon>
        <taxon>Burkholderiaceae</taxon>
        <taxon>Caballeronia</taxon>
    </lineage>
</organism>
<dbReference type="PANTHER" id="PTHR35529">
    <property type="entry name" value="MANGANESE EFFLUX PUMP MNTP-RELATED"/>
    <property type="match status" value="1"/>
</dbReference>
<keyword evidence="1 8" id="KW-0813">Transport</keyword>
<evidence type="ECO:0000256" key="2">
    <source>
        <dbReference type="ARBA" id="ARBA00022475"/>
    </source>
</evidence>
<comment type="subcellular location">
    <subcellularLocation>
        <location evidence="8">Cell membrane</location>
        <topology evidence="8">Multi-pass membrane protein</topology>
    </subcellularLocation>
</comment>
<sequence>MCRGDRSGSPLHRMFSPDLNGLTTTHIPMNIASTLLLAFAMSTDAFAAAVGKGATLHRPRIREALRTGLIFGVIEALTPLVGWALGKAAAPYVASWDHWIAFSLLLVLGVRMIRSGLRTPAPDVEKPGSHGFWLLALTGFATSIDAMAVGAGLAFIDVNILSTAATIGLATLIMVTLGVMIGRFLGKAVGQRAEIAGGFILVVIGSVILAEHLGYIS</sequence>
<evidence type="ECO:0000256" key="6">
    <source>
        <dbReference type="ARBA" id="ARBA00023136"/>
    </source>
</evidence>
<gene>
    <name evidence="8 9" type="primary">mntP</name>
    <name evidence="9" type="ORF">AWB69_02131</name>
</gene>
<keyword evidence="7 8" id="KW-0464">Manganese</keyword>
<evidence type="ECO:0000313" key="10">
    <source>
        <dbReference type="Proteomes" id="UP000054683"/>
    </source>
</evidence>
<proteinExistence type="inferred from homology"/>
<keyword evidence="4 8" id="KW-1133">Transmembrane helix</keyword>
<evidence type="ECO:0000256" key="4">
    <source>
        <dbReference type="ARBA" id="ARBA00022989"/>
    </source>
</evidence>
<evidence type="ECO:0000256" key="7">
    <source>
        <dbReference type="ARBA" id="ARBA00023211"/>
    </source>
</evidence>
<keyword evidence="5 8" id="KW-0406">Ion transport</keyword>
<dbReference type="GO" id="GO:0005384">
    <property type="term" value="F:manganese ion transmembrane transporter activity"/>
    <property type="evidence" value="ECO:0007669"/>
    <property type="project" value="UniProtKB-UniRule"/>
</dbReference>
<dbReference type="NCBIfam" id="NF008546">
    <property type="entry name" value="PRK11469.1"/>
    <property type="match status" value="1"/>
</dbReference>
<dbReference type="InterPro" id="IPR003810">
    <property type="entry name" value="Mntp/YtaF"/>
</dbReference>
<accession>A0A158G7N7</accession>
<evidence type="ECO:0000256" key="3">
    <source>
        <dbReference type="ARBA" id="ARBA00022692"/>
    </source>
</evidence>
<keyword evidence="3 8" id="KW-0812">Transmembrane</keyword>
<dbReference type="GO" id="GO:0005886">
    <property type="term" value="C:plasma membrane"/>
    <property type="evidence" value="ECO:0007669"/>
    <property type="project" value="UniProtKB-SubCell"/>
</dbReference>
<protein>
    <recommendedName>
        <fullName evidence="8">Putative manganese efflux pump MntP</fullName>
    </recommendedName>
</protein>
<comment type="similarity">
    <text evidence="8">Belongs to the MntP (TC 9.B.29) family.</text>
</comment>
<name>A0A158G7N7_9BURK</name>
<dbReference type="Proteomes" id="UP000054683">
    <property type="component" value="Unassembled WGS sequence"/>
</dbReference>